<proteinExistence type="predicted"/>
<gene>
    <name evidence="2" type="ORF">SAMN05660703_1552</name>
</gene>
<keyword evidence="3" id="KW-1185">Reference proteome</keyword>
<feature type="transmembrane region" description="Helical" evidence="1">
    <location>
        <begin position="107"/>
        <end position="124"/>
    </location>
</feature>
<feature type="transmembrane region" description="Helical" evidence="1">
    <location>
        <begin position="7"/>
        <end position="26"/>
    </location>
</feature>
<dbReference type="STRING" id="504486.SAMN05660703_1552"/>
<dbReference type="Proteomes" id="UP000192360">
    <property type="component" value="Unassembled WGS sequence"/>
</dbReference>
<sequence>MSLKILKMIHIALVLGLVIFGIVAYFSGEGFVTQFTMEGDFYIYLVPSIAILAYFGSKLVFKQELSKIDKSATLAQKFAKYQAASILKFALIEGAALLALVEFMSTRYSLYFTIAICLVAYLAFQNPTKNKLITDLQLKPDEQKQV</sequence>
<evidence type="ECO:0000256" key="1">
    <source>
        <dbReference type="SAM" id="Phobius"/>
    </source>
</evidence>
<keyword evidence="1" id="KW-1133">Transmembrane helix</keyword>
<evidence type="ECO:0000313" key="2">
    <source>
        <dbReference type="EMBL" id="SMC52100.1"/>
    </source>
</evidence>
<organism evidence="2 3">
    <name type="scientific">Cellulophaga tyrosinoxydans</name>
    <dbReference type="NCBI Taxonomy" id="504486"/>
    <lineage>
        <taxon>Bacteria</taxon>
        <taxon>Pseudomonadati</taxon>
        <taxon>Bacteroidota</taxon>
        <taxon>Flavobacteriia</taxon>
        <taxon>Flavobacteriales</taxon>
        <taxon>Flavobacteriaceae</taxon>
        <taxon>Cellulophaga</taxon>
    </lineage>
</organism>
<protein>
    <submittedName>
        <fullName evidence="2">Uncharacterized protein</fullName>
    </submittedName>
</protein>
<feature type="transmembrane region" description="Helical" evidence="1">
    <location>
        <begin position="81"/>
        <end position="101"/>
    </location>
</feature>
<evidence type="ECO:0000313" key="3">
    <source>
        <dbReference type="Proteomes" id="UP000192360"/>
    </source>
</evidence>
<name>A0A1W1ZUI5_9FLAO</name>
<reference evidence="2 3" key="1">
    <citation type="submission" date="2017-04" db="EMBL/GenBank/DDBJ databases">
        <authorList>
            <person name="Afonso C.L."/>
            <person name="Miller P.J."/>
            <person name="Scott M.A."/>
            <person name="Spackman E."/>
            <person name="Goraichik I."/>
            <person name="Dimitrov K.M."/>
            <person name="Suarez D.L."/>
            <person name="Swayne D.E."/>
        </authorList>
    </citation>
    <scope>NUCLEOTIDE SEQUENCE [LARGE SCALE GENOMIC DNA]</scope>
    <source>
        <strain evidence="2 3">DSM 21164</strain>
    </source>
</reference>
<accession>A0A1W1ZUI5</accession>
<keyword evidence="1" id="KW-0472">Membrane</keyword>
<keyword evidence="1" id="KW-0812">Transmembrane</keyword>
<feature type="transmembrane region" description="Helical" evidence="1">
    <location>
        <begin position="41"/>
        <end position="61"/>
    </location>
</feature>
<dbReference type="EMBL" id="FWXO01000002">
    <property type="protein sequence ID" value="SMC52100.1"/>
    <property type="molecule type" value="Genomic_DNA"/>
</dbReference>
<dbReference type="AlphaFoldDB" id="A0A1W1ZUI5"/>